<sequence>MTRRTIIVHDRYAMRQWRLKASRAGWNGLQVMTFGQVIARLAGGFARDVDEETLRQAVQVALRDVRLAELARISDLPGMASAVTGTLRRVWGAGIDLSARSATHARIAEMARIEAAVLAALPPGCLCPAEMARRACARLAHAPALLGPVEILGVPDLSPCWRPAVQALARHVPVQWHAGPRPAPAWLADTDVAILTGAPSRPDITCCSAATPHHEAIEAMRWARTLMASGQARPEDIAIATTSTGDYDASVLSLRADANFAVHFVHGLPVTATRDGQAAAALADIVVRGLSRLRLRRLISLMGADAPALADLPDGWMRVLGTAPLDTPDAWARLLSGLGAGDWPDGIDHAPALRALVNLLHRGPEAAGEMGEGLLAGRTRVIWRAALAAGPAQSVDLTVEGMRLDDATDPCASIAWMPAGSLAASPRRFVRLLGLNSARWPRNVGEDRLLPDHIIPTTKLNPLPIGEADRQTFATIMATAGDQVVLSHARRGNDGRLLGRSALLQDYPDETYLRRNRAPAHAYSETDRLTARRDEFARTPQARSATACWHDWLRPDITPHDGLIRANHPVMQAIMQRTQSASSLRMLLRNPLGFMWRYGLGLNTTDSGLASLMPDAMAVGDLVHATMEHALVLMTRDGQAARSDAHAIVEQALSDAARAWQHDHATPPQLLWHHLLDGVRAMACWGLRATRENATGCRSYAEVPFGCIPAEPDRQAAWDTTTPVPVADTGFFINGYIDRLDLSANGRQAWVYDYKTGRAAGEGTVLKGGAELQRCLYAFAVQALLGPDVQVEATLLYLRDESALRLDDPRQALADLTTCLRAARRTALAGHALIGPDTGGDYDDMRLALPAGLAAYRSRKEAQANRILGDDAIAVWDAP</sequence>
<accession>A0A9N7CNS3</accession>
<dbReference type="AlphaFoldDB" id="A0A9N7CNS3"/>
<dbReference type="EMBL" id="CP019875">
    <property type="protein sequence ID" value="AQU89123.1"/>
    <property type="molecule type" value="Genomic_DNA"/>
</dbReference>
<evidence type="ECO:0000313" key="4">
    <source>
        <dbReference type="Proteomes" id="UP000189683"/>
    </source>
</evidence>
<evidence type="ECO:0000259" key="1">
    <source>
        <dbReference type="Pfam" id="PF12705"/>
    </source>
</evidence>
<dbReference type="InterPro" id="IPR027417">
    <property type="entry name" value="P-loop_NTPase"/>
</dbReference>
<protein>
    <recommendedName>
        <fullName evidence="1">PD-(D/E)XK endonuclease-like domain-containing protein</fullName>
    </recommendedName>
</protein>
<name>A0A9N7CNS3_9PROT</name>
<feature type="domain" description="PD-(D/E)XK endonuclease-like" evidence="1">
    <location>
        <begin position="580"/>
        <end position="814"/>
    </location>
</feature>
<evidence type="ECO:0000313" key="3">
    <source>
        <dbReference type="EMBL" id="PYD64975.1"/>
    </source>
</evidence>
<dbReference type="Gene3D" id="3.90.320.10">
    <property type="match status" value="1"/>
</dbReference>
<dbReference type="Proteomes" id="UP000247512">
    <property type="component" value="Unassembled WGS sequence"/>
</dbReference>
<reference evidence="4" key="1">
    <citation type="submission" date="2017-02" db="EMBL/GenBank/DDBJ databases">
        <title>zhang.</title>
        <authorList>
            <person name="Zhang H."/>
        </authorList>
    </citation>
    <scope>NUCLEOTIDE SEQUENCE [LARGE SCALE GENOMIC DNA]</scope>
    <source>
        <strain evidence="4">RZS01</strain>
    </source>
</reference>
<proteinExistence type="predicted"/>
<dbReference type="SUPFAM" id="SSF52980">
    <property type="entry name" value="Restriction endonuclease-like"/>
    <property type="match status" value="1"/>
</dbReference>
<keyword evidence="5" id="KW-1185">Reference proteome</keyword>
<reference evidence="3 5" key="3">
    <citation type="submission" date="2017-06" db="EMBL/GenBank/DDBJ databases">
        <title>A draft genome sequence of Komagataeibacter nataicola LMG 1536.</title>
        <authorList>
            <person name="Skraban J."/>
            <person name="Cleenwerck I."/>
            <person name="Vandamme P."/>
            <person name="Trcek J."/>
        </authorList>
    </citation>
    <scope>NUCLEOTIDE SEQUENCE [LARGE SCALE GENOMIC DNA]</scope>
    <source>
        <strain evidence="3 5">LMG 1536</strain>
    </source>
</reference>
<dbReference type="OrthoDB" id="7282479at2"/>
<dbReference type="SUPFAM" id="SSF52540">
    <property type="entry name" value="P-loop containing nucleoside triphosphate hydrolases"/>
    <property type="match status" value="1"/>
</dbReference>
<dbReference type="KEGG" id="kna:B0W47_13980"/>
<dbReference type="Proteomes" id="UP000189683">
    <property type="component" value="Chromosome"/>
</dbReference>
<evidence type="ECO:0000313" key="5">
    <source>
        <dbReference type="Proteomes" id="UP000247512"/>
    </source>
</evidence>
<reference evidence="2" key="2">
    <citation type="submission" date="2017-02" db="EMBL/GenBank/DDBJ databases">
        <authorList>
            <person name="Zhang H."/>
        </authorList>
    </citation>
    <scope>NUCLEOTIDE SEQUENCE</scope>
    <source>
        <strain evidence="2">RZS01</strain>
    </source>
</reference>
<gene>
    <name evidence="2" type="ORF">B0W47_13980</name>
    <name evidence="3" type="ORF">CDI09_16210</name>
</gene>
<organism evidence="2 4">
    <name type="scientific">Komagataeibacter nataicola</name>
    <dbReference type="NCBI Taxonomy" id="265960"/>
    <lineage>
        <taxon>Bacteria</taxon>
        <taxon>Pseudomonadati</taxon>
        <taxon>Pseudomonadota</taxon>
        <taxon>Alphaproteobacteria</taxon>
        <taxon>Acetobacterales</taxon>
        <taxon>Acetobacteraceae</taxon>
        <taxon>Komagataeibacter</taxon>
    </lineage>
</organism>
<dbReference type="InterPro" id="IPR011604">
    <property type="entry name" value="PDDEXK-like_dom_sf"/>
</dbReference>
<dbReference type="RefSeq" id="WP_078528104.1">
    <property type="nucleotide sequence ID" value="NZ_CP019875.1"/>
</dbReference>
<dbReference type="EMBL" id="NIRT01000052">
    <property type="protein sequence ID" value="PYD64975.1"/>
    <property type="molecule type" value="Genomic_DNA"/>
</dbReference>
<dbReference type="InterPro" id="IPR011335">
    <property type="entry name" value="Restrct_endonuc-II-like"/>
</dbReference>
<dbReference type="InterPro" id="IPR038726">
    <property type="entry name" value="PDDEXK_AddAB-type"/>
</dbReference>
<evidence type="ECO:0000313" key="2">
    <source>
        <dbReference type="EMBL" id="AQU89123.1"/>
    </source>
</evidence>
<dbReference type="Pfam" id="PF12705">
    <property type="entry name" value="PDDEXK_1"/>
    <property type="match status" value="1"/>
</dbReference>